<gene>
    <name evidence="2" type="ORF">Cme02nite_31020</name>
</gene>
<evidence type="ECO:0000256" key="1">
    <source>
        <dbReference type="SAM" id="SignalP"/>
    </source>
</evidence>
<dbReference type="Proteomes" id="UP000660339">
    <property type="component" value="Unassembled WGS sequence"/>
</dbReference>
<organism evidence="2 3">
    <name type="scientific">Catellatospora methionotrophica</name>
    <dbReference type="NCBI Taxonomy" id="121620"/>
    <lineage>
        <taxon>Bacteria</taxon>
        <taxon>Bacillati</taxon>
        <taxon>Actinomycetota</taxon>
        <taxon>Actinomycetes</taxon>
        <taxon>Micromonosporales</taxon>
        <taxon>Micromonosporaceae</taxon>
        <taxon>Catellatospora</taxon>
    </lineage>
</organism>
<keyword evidence="3" id="KW-1185">Reference proteome</keyword>
<dbReference type="RefSeq" id="WP_166378286.1">
    <property type="nucleotide sequence ID" value="NZ_BAAATT010000007.1"/>
</dbReference>
<dbReference type="EMBL" id="BONJ01000016">
    <property type="protein sequence ID" value="GIG14770.1"/>
    <property type="molecule type" value="Genomic_DNA"/>
</dbReference>
<comment type="caution">
    <text evidence="2">The sequence shown here is derived from an EMBL/GenBank/DDBJ whole genome shotgun (WGS) entry which is preliminary data.</text>
</comment>
<feature type="signal peptide" evidence="1">
    <location>
        <begin position="1"/>
        <end position="22"/>
    </location>
</feature>
<accession>A0A8J3LHV1</accession>
<evidence type="ECO:0000313" key="3">
    <source>
        <dbReference type="Proteomes" id="UP000660339"/>
    </source>
</evidence>
<feature type="chain" id="PRO_5039586925" description="SH3 domain-containing protein" evidence="1">
    <location>
        <begin position="23"/>
        <end position="98"/>
    </location>
</feature>
<reference evidence="2" key="1">
    <citation type="submission" date="2021-01" db="EMBL/GenBank/DDBJ databases">
        <title>Whole genome shotgun sequence of Catellatospora methionotrophica NBRC 14553.</title>
        <authorList>
            <person name="Komaki H."/>
            <person name="Tamura T."/>
        </authorList>
    </citation>
    <scope>NUCLEOTIDE SEQUENCE</scope>
    <source>
        <strain evidence="2">NBRC 14553</strain>
    </source>
</reference>
<evidence type="ECO:0008006" key="4">
    <source>
        <dbReference type="Google" id="ProtNLM"/>
    </source>
</evidence>
<sequence length="98" mass="10314">MKRTLLHTMTAAVVVLAGTTVAAAPAIASDAPGFVCNLNQNTWLRTDPHGFVLRTLTAGRGFRWHGQAIDDGSSVWIYGHGAEAPGQDGWIPAANANC</sequence>
<evidence type="ECO:0000313" key="2">
    <source>
        <dbReference type="EMBL" id="GIG14770.1"/>
    </source>
</evidence>
<protein>
    <recommendedName>
        <fullName evidence="4">SH3 domain-containing protein</fullName>
    </recommendedName>
</protein>
<proteinExistence type="predicted"/>
<keyword evidence="1" id="KW-0732">Signal</keyword>
<name>A0A8J3LHV1_9ACTN</name>
<dbReference type="AlphaFoldDB" id="A0A8J3LHV1"/>